<feature type="region of interest" description="Disordered" evidence="2">
    <location>
        <begin position="265"/>
        <end position="343"/>
    </location>
</feature>
<evidence type="ECO:0000313" key="4">
    <source>
        <dbReference type="Proteomes" id="UP001302812"/>
    </source>
</evidence>
<feature type="region of interest" description="Disordered" evidence="2">
    <location>
        <begin position="388"/>
        <end position="624"/>
    </location>
</feature>
<dbReference type="PANTHER" id="PTHR16487">
    <property type="entry name" value="PPP4R2-RELATED PROTEIN"/>
    <property type="match status" value="1"/>
</dbReference>
<dbReference type="GO" id="GO:0030289">
    <property type="term" value="C:protein phosphatase 4 complex"/>
    <property type="evidence" value="ECO:0007669"/>
    <property type="project" value="InterPro"/>
</dbReference>
<dbReference type="GeneID" id="89937543"/>
<protein>
    <recommendedName>
        <fullName evidence="5">Protein phosphatase 4 core regulatory subunit R2</fullName>
    </recommendedName>
</protein>
<feature type="compositionally biased region" description="Polar residues" evidence="2">
    <location>
        <begin position="514"/>
        <end position="527"/>
    </location>
</feature>
<dbReference type="Proteomes" id="UP001302812">
    <property type="component" value="Unassembled WGS sequence"/>
</dbReference>
<comment type="similarity">
    <text evidence="1">Belongs to the PPP4R2 family.</text>
</comment>
<gene>
    <name evidence="3" type="ORF">N656DRAFT_765615</name>
</gene>
<dbReference type="GO" id="GO:0005634">
    <property type="term" value="C:nucleus"/>
    <property type="evidence" value="ECO:0007669"/>
    <property type="project" value="TreeGrafter"/>
</dbReference>
<accession>A0AAN6YWJ7</accession>
<evidence type="ECO:0008006" key="5">
    <source>
        <dbReference type="Google" id="ProtNLM"/>
    </source>
</evidence>
<reference evidence="3" key="2">
    <citation type="submission" date="2023-05" db="EMBL/GenBank/DDBJ databases">
        <authorList>
            <consortium name="Lawrence Berkeley National Laboratory"/>
            <person name="Steindorff A."/>
            <person name="Hensen N."/>
            <person name="Bonometti L."/>
            <person name="Westerberg I."/>
            <person name="Brannstrom I.O."/>
            <person name="Guillou S."/>
            <person name="Cros-Aarteil S."/>
            <person name="Calhoun S."/>
            <person name="Haridas S."/>
            <person name="Kuo A."/>
            <person name="Mondo S."/>
            <person name="Pangilinan J."/>
            <person name="Riley R."/>
            <person name="Labutti K."/>
            <person name="Andreopoulos B."/>
            <person name="Lipzen A."/>
            <person name="Chen C."/>
            <person name="Yanf M."/>
            <person name="Daum C."/>
            <person name="Ng V."/>
            <person name="Clum A."/>
            <person name="Ohm R."/>
            <person name="Martin F."/>
            <person name="Silar P."/>
            <person name="Natvig D."/>
            <person name="Lalanne C."/>
            <person name="Gautier V."/>
            <person name="Ament-Velasquez S.L."/>
            <person name="Kruys A."/>
            <person name="Hutchinson M.I."/>
            <person name="Powell A.J."/>
            <person name="Barry K."/>
            <person name="Miller A.N."/>
            <person name="Grigoriev I.V."/>
            <person name="Debuchy R."/>
            <person name="Gladieux P."/>
            <person name="Thoren M.H."/>
            <person name="Johannesson H."/>
        </authorList>
    </citation>
    <scope>NUCLEOTIDE SEQUENCE</scope>
    <source>
        <strain evidence="3">CBS 508.74</strain>
    </source>
</reference>
<evidence type="ECO:0000313" key="3">
    <source>
        <dbReference type="EMBL" id="KAK4116705.1"/>
    </source>
</evidence>
<feature type="compositionally biased region" description="Gly residues" evidence="2">
    <location>
        <begin position="231"/>
        <end position="247"/>
    </location>
</feature>
<feature type="compositionally biased region" description="Pro residues" evidence="2">
    <location>
        <begin position="104"/>
        <end position="114"/>
    </location>
</feature>
<organism evidence="3 4">
    <name type="scientific">Canariomyces notabilis</name>
    <dbReference type="NCBI Taxonomy" id="2074819"/>
    <lineage>
        <taxon>Eukaryota</taxon>
        <taxon>Fungi</taxon>
        <taxon>Dikarya</taxon>
        <taxon>Ascomycota</taxon>
        <taxon>Pezizomycotina</taxon>
        <taxon>Sordariomycetes</taxon>
        <taxon>Sordariomycetidae</taxon>
        <taxon>Sordariales</taxon>
        <taxon>Chaetomiaceae</taxon>
        <taxon>Canariomyces</taxon>
    </lineage>
</organism>
<dbReference type="GO" id="GO:0019888">
    <property type="term" value="F:protein phosphatase regulator activity"/>
    <property type="evidence" value="ECO:0007669"/>
    <property type="project" value="InterPro"/>
</dbReference>
<keyword evidence="4" id="KW-1185">Reference proteome</keyword>
<proteinExistence type="inferred from homology"/>
<dbReference type="GO" id="GO:0005737">
    <property type="term" value="C:cytoplasm"/>
    <property type="evidence" value="ECO:0007669"/>
    <property type="project" value="TreeGrafter"/>
</dbReference>
<feature type="compositionally biased region" description="Polar residues" evidence="2">
    <location>
        <begin position="79"/>
        <end position="88"/>
    </location>
</feature>
<dbReference type="Pfam" id="PF09184">
    <property type="entry name" value="PPP4R2"/>
    <property type="match status" value="1"/>
</dbReference>
<dbReference type="AlphaFoldDB" id="A0AAN6YWJ7"/>
<comment type="caution">
    <text evidence="3">The sequence shown here is derived from an EMBL/GenBank/DDBJ whole genome shotgun (WGS) entry which is preliminary data.</text>
</comment>
<feature type="region of interest" description="Disordered" evidence="2">
    <location>
        <begin position="17"/>
        <end position="130"/>
    </location>
</feature>
<feature type="compositionally biased region" description="Pro residues" evidence="2">
    <location>
        <begin position="21"/>
        <end position="34"/>
    </location>
</feature>
<dbReference type="RefSeq" id="XP_064674275.1">
    <property type="nucleotide sequence ID" value="XM_064813418.1"/>
</dbReference>
<feature type="compositionally biased region" description="Low complexity" evidence="2">
    <location>
        <begin position="543"/>
        <end position="553"/>
    </location>
</feature>
<feature type="region of interest" description="Disordered" evidence="2">
    <location>
        <begin position="213"/>
        <end position="247"/>
    </location>
</feature>
<evidence type="ECO:0000256" key="1">
    <source>
        <dbReference type="ARBA" id="ARBA00009207"/>
    </source>
</evidence>
<sequence>MAEMEIELVDDIAHTEFTIPNIPPPRPIARPPSPRFLAPLLSSDPLEPADSSDTSSSSQEGNKENTSPPSRLVARNARNAPTSITTRSALLPSPAPSQSQSQPQPQPQPEPHPVQPASDSATTTPPQLPKPIADMLDEIVSVLRTNFAEYPPHTIQRLAELVLRPKQHYRSVVAYLHALDRVVHVTSGANIYPLPPAVPDMSAMSILANGVSGDSHGRSDANAAAGVASSGAGGGGGGGSSSGGVGVGSDEALGGALLTPIPWLTRRRGAANGEDGEDGEGSEAGSEAGSEDGGPPIGPVDIGPQSQQFAFQQGAAGGGGRPLEGRVRTESTETIEGPNGMGRIETVSVSVNGIPSTGAGVAAVLGAGNRAVTQGELLRQEQRAGVVPLSQLNRQQQQQQQVSRTADANSTASEDAHMSDQDGEEDGGGGGEGKSPPAPGPEGAAPTTTVERPRIDVEAAVGRSSAAGQQTQKPGRASKSPENEIVPRSPKREAAEELEPAGASRKRVREDDSGASSSSNTAEQQAQEGKDKEEEIKTADQPSDTASGAAGADAETEPKRDAEGDLVLTDLAAGDEAVAGPSKDPPAEAEKGGSTTDEPAADTTKDGGGKEKLGAEQEVEDAAA</sequence>
<feature type="compositionally biased region" description="Low complexity" evidence="2">
    <location>
        <begin position="299"/>
        <end position="314"/>
    </location>
</feature>
<feature type="compositionally biased region" description="Basic and acidic residues" evidence="2">
    <location>
        <begin position="603"/>
        <end position="615"/>
    </location>
</feature>
<dbReference type="EMBL" id="MU853333">
    <property type="protein sequence ID" value="KAK4116705.1"/>
    <property type="molecule type" value="Genomic_DNA"/>
</dbReference>
<feature type="compositionally biased region" description="Basic and acidic residues" evidence="2">
    <location>
        <begin position="528"/>
        <end position="538"/>
    </location>
</feature>
<reference evidence="3" key="1">
    <citation type="journal article" date="2023" name="Mol. Phylogenet. Evol.">
        <title>Genome-scale phylogeny and comparative genomics of the fungal order Sordariales.</title>
        <authorList>
            <person name="Hensen N."/>
            <person name="Bonometti L."/>
            <person name="Westerberg I."/>
            <person name="Brannstrom I.O."/>
            <person name="Guillou S."/>
            <person name="Cros-Aarteil S."/>
            <person name="Calhoun S."/>
            <person name="Haridas S."/>
            <person name="Kuo A."/>
            <person name="Mondo S."/>
            <person name="Pangilinan J."/>
            <person name="Riley R."/>
            <person name="LaButti K."/>
            <person name="Andreopoulos B."/>
            <person name="Lipzen A."/>
            <person name="Chen C."/>
            <person name="Yan M."/>
            <person name="Daum C."/>
            <person name="Ng V."/>
            <person name="Clum A."/>
            <person name="Steindorff A."/>
            <person name="Ohm R.A."/>
            <person name="Martin F."/>
            <person name="Silar P."/>
            <person name="Natvig D.O."/>
            <person name="Lalanne C."/>
            <person name="Gautier V."/>
            <person name="Ament-Velasquez S.L."/>
            <person name="Kruys A."/>
            <person name="Hutchinson M.I."/>
            <person name="Powell A.J."/>
            <person name="Barry K."/>
            <person name="Miller A.N."/>
            <person name="Grigoriev I.V."/>
            <person name="Debuchy R."/>
            <person name="Gladieux P."/>
            <person name="Hiltunen Thoren M."/>
            <person name="Johannesson H."/>
        </authorList>
    </citation>
    <scope>NUCLEOTIDE SEQUENCE</scope>
    <source>
        <strain evidence="3">CBS 508.74</strain>
    </source>
</reference>
<evidence type="ECO:0000256" key="2">
    <source>
        <dbReference type="SAM" id="MobiDB-lite"/>
    </source>
</evidence>
<dbReference type="InterPro" id="IPR015267">
    <property type="entry name" value="PPP4R2"/>
</dbReference>
<dbReference type="PANTHER" id="PTHR16487:SF0">
    <property type="entry name" value="PROTEIN PHOSPHATASE 4 REGULATORY SUBUNIT 2-RELATED"/>
    <property type="match status" value="1"/>
</dbReference>
<name>A0AAN6YWJ7_9PEZI</name>
<feature type="compositionally biased region" description="Polar residues" evidence="2">
    <location>
        <begin position="402"/>
        <end position="413"/>
    </location>
</feature>